<dbReference type="PANTHER" id="PTHR43163">
    <property type="entry name" value="DIPEPTIDE TRANSPORT SYSTEM PERMEASE PROTEIN DPPB-RELATED"/>
    <property type="match status" value="1"/>
</dbReference>
<sequence>MLKFTLKRLVYTLITLWLICTLTFVLMKILPGDPFNSEKLPAATRQMLGQQYGLDRPIWEQYLKYMGNLAQGDLGYSFQFPAREVVEVIKQGFSVSAELGVISMSFALIVGLVLGIIAALKHNKWQDYSSSFIAVLGISIPSFVLGPMLSYYIGVKLAILPAALWEGPANRIMPSLALAFGTIAILTRMMRTSMLDVIHQDYIKTAKSKGLSKGRIITSHMLRNSLLPVLTIFGPTFVNVITGTLVVEQIFAVPGLGKQFVNSVNTNDYTLISGLTIFYSVLLVAVVFITDILYGFIDPRIRLGKGGAK</sequence>
<feature type="transmembrane region" description="Helical" evidence="7">
    <location>
        <begin position="271"/>
        <end position="297"/>
    </location>
</feature>
<dbReference type="AlphaFoldDB" id="A0A4R4EBN2"/>
<dbReference type="Gene3D" id="1.10.3720.10">
    <property type="entry name" value="MetI-like"/>
    <property type="match status" value="1"/>
</dbReference>
<evidence type="ECO:0000256" key="3">
    <source>
        <dbReference type="ARBA" id="ARBA00022475"/>
    </source>
</evidence>
<dbReference type="InterPro" id="IPR035906">
    <property type="entry name" value="MetI-like_sf"/>
</dbReference>
<keyword evidence="3" id="KW-1003">Cell membrane</keyword>
<evidence type="ECO:0000256" key="6">
    <source>
        <dbReference type="ARBA" id="ARBA00023136"/>
    </source>
</evidence>
<dbReference type="PROSITE" id="PS50928">
    <property type="entry name" value="ABC_TM1"/>
    <property type="match status" value="1"/>
</dbReference>
<dbReference type="OrthoDB" id="24153at2"/>
<comment type="caution">
    <text evidence="9">The sequence shown here is derived from an EMBL/GenBank/DDBJ whole genome shotgun (WGS) entry which is preliminary data.</text>
</comment>
<organism evidence="9 10">
    <name type="scientific">Paenibacillus albiflavus</name>
    <dbReference type="NCBI Taxonomy" id="2545760"/>
    <lineage>
        <taxon>Bacteria</taxon>
        <taxon>Bacillati</taxon>
        <taxon>Bacillota</taxon>
        <taxon>Bacilli</taxon>
        <taxon>Bacillales</taxon>
        <taxon>Paenibacillaceae</taxon>
        <taxon>Paenibacillus</taxon>
    </lineage>
</organism>
<dbReference type="RefSeq" id="WP_132419231.1">
    <property type="nucleotide sequence ID" value="NZ_SKFG01000018.1"/>
</dbReference>
<keyword evidence="5 7" id="KW-1133">Transmembrane helix</keyword>
<reference evidence="9 10" key="1">
    <citation type="submission" date="2019-03" db="EMBL/GenBank/DDBJ databases">
        <authorList>
            <person name="Kim M.K.M."/>
        </authorList>
    </citation>
    <scope>NUCLEOTIDE SEQUENCE [LARGE SCALE GENOMIC DNA]</scope>
    <source>
        <strain evidence="9 10">18JY21-1</strain>
    </source>
</reference>
<keyword evidence="6 7" id="KW-0472">Membrane</keyword>
<name>A0A4R4EBN2_9BACL</name>
<keyword evidence="4 7" id="KW-0812">Transmembrane</keyword>
<evidence type="ECO:0000259" key="8">
    <source>
        <dbReference type="PROSITE" id="PS50928"/>
    </source>
</evidence>
<evidence type="ECO:0000256" key="7">
    <source>
        <dbReference type="RuleBase" id="RU363032"/>
    </source>
</evidence>
<keyword evidence="10" id="KW-1185">Reference proteome</keyword>
<feature type="transmembrane region" description="Helical" evidence="7">
    <location>
        <begin position="225"/>
        <end position="251"/>
    </location>
</feature>
<dbReference type="CDD" id="cd06261">
    <property type="entry name" value="TM_PBP2"/>
    <property type="match status" value="1"/>
</dbReference>
<dbReference type="EMBL" id="SKFG01000018">
    <property type="protein sequence ID" value="TCZ75551.1"/>
    <property type="molecule type" value="Genomic_DNA"/>
</dbReference>
<dbReference type="InterPro" id="IPR000515">
    <property type="entry name" value="MetI-like"/>
</dbReference>
<feature type="domain" description="ABC transmembrane type-1" evidence="8">
    <location>
        <begin position="93"/>
        <end position="294"/>
    </location>
</feature>
<evidence type="ECO:0000256" key="5">
    <source>
        <dbReference type="ARBA" id="ARBA00022989"/>
    </source>
</evidence>
<dbReference type="SUPFAM" id="SSF161098">
    <property type="entry name" value="MetI-like"/>
    <property type="match status" value="1"/>
</dbReference>
<evidence type="ECO:0000256" key="4">
    <source>
        <dbReference type="ARBA" id="ARBA00022692"/>
    </source>
</evidence>
<dbReference type="Pfam" id="PF00528">
    <property type="entry name" value="BPD_transp_1"/>
    <property type="match status" value="1"/>
</dbReference>
<dbReference type="PANTHER" id="PTHR43163:SF6">
    <property type="entry name" value="DIPEPTIDE TRANSPORT SYSTEM PERMEASE PROTEIN DPPB-RELATED"/>
    <property type="match status" value="1"/>
</dbReference>
<evidence type="ECO:0000256" key="2">
    <source>
        <dbReference type="ARBA" id="ARBA00022448"/>
    </source>
</evidence>
<dbReference type="Proteomes" id="UP000295418">
    <property type="component" value="Unassembled WGS sequence"/>
</dbReference>
<gene>
    <name evidence="9" type="ORF">E0485_16790</name>
</gene>
<protein>
    <submittedName>
        <fullName evidence="9">ABC transporter permease</fullName>
    </submittedName>
</protein>
<feature type="transmembrane region" description="Helical" evidence="7">
    <location>
        <begin position="99"/>
        <end position="120"/>
    </location>
</feature>
<dbReference type="Pfam" id="PF19300">
    <property type="entry name" value="BPD_transp_1_N"/>
    <property type="match status" value="1"/>
</dbReference>
<evidence type="ECO:0000256" key="1">
    <source>
        <dbReference type="ARBA" id="ARBA00004651"/>
    </source>
</evidence>
<evidence type="ECO:0000313" key="10">
    <source>
        <dbReference type="Proteomes" id="UP000295418"/>
    </source>
</evidence>
<dbReference type="InterPro" id="IPR045621">
    <property type="entry name" value="BPD_transp_1_N"/>
</dbReference>
<dbReference type="GO" id="GO:0055085">
    <property type="term" value="P:transmembrane transport"/>
    <property type="evidence" value="ECO:0007669"/>
    <property type="project" value="InterPro"/>
</dbReference>
<accession>A0A4R4EBN2</accession>
<dbReference type="GO" id="GO:0005886">
    <property type="term" value="C:plasma membrane"/>
    <property type="evidence" value="ECO:0007669"/>
    <property type="project" value="UniProtKB-SubCell"/>
</dbReference>
<feature type="transmembrane region" description="Helical" evidence="7">
    <location>
        <begin position="9"/>
        <end position="30"/>
    </location>
</feature>
<comment type="similarity">
    <text evidence="7">Belongs to the binding-protein-dependent transport system permease family.</text>
</comment>
<comment type="subcellular location">
    <subcellularLocation>
        <location evidence="1 7">Cell membrane</location>
        <topology evidence="1 7">Multi-pass membrane protein</topology>
    </subcellularLocation>
</comment>
<proteinExistence type="inferred from homology"/>
<keyword evidence="2 7" id="KW-0813">Transport</keyword>
<evidence type="ECO:0000313" key="9">
    <source>
        <dbReference type="EMBL" id="TCZ75551.1"/>
    </source>
</evidence>
<feature type="transmembrane region" description="Helical" evidence="7">
    <location>
        <begin position="172"/>
        <end position="190"/>
    </location>
</feature>
<feature type="transmembrane region" description="Helical" evidence="7">
    <location>
        <begin position="132"/>
        <end position="152"/>
    </location>
</feature>